<organism evidence="2 3">
    <name type="scientific">Polarella glacialis</name>
    <name type="common">Dinoflagellate</name>
    <dbReference type="NCBI Taxonomy" id="89957"/>
    <lineage>
        <taxon>Eukaryota</taxon>
        <taxon>Sar</taxon>
        <taxon>Alveolata</taxon>
        <taxon>Dinophyceae</taxon>
        <taxon>Suessiales</taxon>
        <taxon>Suessiaceae</taxon>
        <taxon>Polarella</taxon>
    </lineage>
</organism>
<proteinExistence type="predicted"/>
<evidence type="ECO:0000313" key="2">
    <source>
        <dbReference type="EMBL" id="CAE8651924.1"/>
    </source>
</evidence>
<dbReference type="InterPro" id="IPR013083">
    <property type="entry name" value="Znf_RING/FYVE/PHD"/>
</dbReference>
<keyword evidence="1" id="KW-0175">Coiled coil</keyword>
<accession>A0A813IMW8</accession>
<gene>
    <name evidence="2" type="ORF">PGLA2088_LOCUS9338</name>
</gene>
<feature type="non-terminal residue" evidence="2">
    <location>
        <position position="424"/>
    </location>
</feature>
<feature type="non-terminal residue" evidence="2">
    <location>
        <position position="1"/>
    </location>
</feature>
<evidence type="ECO:0008006" key="4">
    <source>
        <dbReference type="Google" id="ProtNLM"/>
    </source>
</evidence>
<dbReference type="Proteomes" id="UP000626109">
    <property type="component" value="Unassembled WGS sequence"/>
</dbReference>
<sequence length="424" mass="45878">GPPPPVLQVAAAEGEASRNCDCCFDSVPTTAGVFCPGKAHFFCAGCLANFLVAFKTAEYADQKQGKGRALCPMKDSDTPFGDAALVAFVPQDVFDDYLHIRIKVAEKGIQEQFEKENAAKIEELKEKLAKATGGSEQMELDKHRLFIMDDIFTLKCPRCKLAFLDYDACSAITCAGCKCGFCSYCLEDCGKDAHKHFFNNNSKCPNEGGPLFIEHKKWLGYQSNRKAQLLCEYLSKVPEALRKKVADLCAPDAKDLGVAMPQDLSDAALAPEAHGIARLSLRVPRRLRAGLAASVAKDGLLKAGVELKLPDPGAKVKVTTDGQGLFVFARKTPTADTGKKHLAARLPDEHEVSVEDDWVECHCPKSIITRGFVKAKHVVGELQSGSDAVLREAGGNGSVLVRKQAKQDEGKNALGYWDDGSAVN</sequence>
<feature type="coiled-coil region" evidence="1">
    <location>
        <begin position="110"/>
        <end position="141"/>
    </location>
</feature>
<dbReference type="AlphaFoldDB" id="A0A813IMW8"/>
<name>A0A813IMW8_POLGL</name>
<reference evidence="2" key="1">
    <citation type="submission" date="2021-02" db="EMBL/GenBank/DDBJ databases">
        <authorList>
            <person name="Dougan E. K."/>
            <person name="Rhodes N."/>
            <person name="Thang M."/>
            <person name="Chan C."/>
        </authorList>
    </citation>
    <scope>NUCLEOTIDE SEQUENCE</scope>
</reference>
<comment type="caution">
    <text evidence="2">The sequence shown here is derived from an EMBL/GenBank/DDBJ whole genome shotgun (WGS) entry which is preliminary data.</text>
</comment>
<evidence type="ECO:0000256" key="1">
    <source>
        <dbReference type="SAM" id="Coils"/>
    </source>
</evidence>
<dbReference type="Gene3D" id="3.30.40.10">
    <property type="entry name" value="Zinc/RING finger domain, C3HC4 (zinc finger)"/>
    <property type="match status" value="1"/>
</dbReference>
<dbReference type="SUPFAM" id="SSF57850">
    <property type="entry name" value="RING/U-box"/>
    <property type="match status" value="1"/>
</dbReference>
<dbReference type="EMBL" id="CAJNNW010010278">
    <property type="protein sequence ID" value="CAE8651924.1"/>
    <property type="molecule type" value="Genomic_DNA"/>
</dbReference>
<protein>
    <recommendedName>
        <fullName evidence="4">RING-type domain-containing protein</fullName>
    </recommendedName>
</protein>
<evidence type="ECO:0000313" key="3">
    <source>
        <dbReference type="Proteomes" id="UP000626109"/>
    </source>
</evidence>